<dbReference type="PANTHER" id="PTHR12526">
    <property type="entry name" value="GLYCOSYLTRANSFERASE"/>
    <property type="match status" value="1"/>
</dbReference>
<comment type="caution">
    <text evidence="2">The sequence shown here is derived from an EMBL/GenBank/DDBJ whole genome shotgun (WGS) entry which is preliminary data.</text>
</comment>
<dbReference type="Proteomes" id="UP001596989">
    <property type="component" value="Unassembled WGS sequence"/>
</dbReference>
<keyword evidence="2" id="KW-0328">Glycosyltransferase</keyword>
<evidence type="ECO:0000313" key="2">
    <source>
        <dbReference type="EMBL" id="MFD0961402.1"/>
    </source>
</evidence>
<dbReference type="InterPro" id="IPR001296">
    <property type="entry name" value="Glyco_trans_1"/>
</dbReference>
<proteinExistence type="predicted"/>
<dbReference type="RefSeq" id="WP_377566934.1">
    <property type="nucleotide sequence ID" value="NZ_JBHTJZ010000035.1"/>
</dbReference>
<keyword evidence="2" id="KW-0808">Transferase</keyword>
<dbReference type="PANTHER" id="PTHR12526:SF630">
    <property type="entry name" value="GLYCOSYLTRANSFERASE"/>
    <property type="match status" value="1"/>
</dbReference>
<organism evidence="2 3">
    <name type="scientific">Paenibacillus chungangensis</name>
    <dbReference type="NCBI Taxonomy" id="696535"/>
    <lineage>
        <taxon>Bacteria</taxon>
        <taxon>Bacillati</taxon>
        <taxon>Bacillota</taxon>
        <taxon>Bacilli</taxon>
        <taxon>Bacillales</taxon>
        <taxon>Paenibacillaceae</taxon>
        <taxon>Paenibacillus</taxon>
    </lineage>
</organism>
<dbReference type="Pfam" id="PF00534">
    <property type="entry name" value="Glycos_transf_1"/>
    <property type="match status" value="1"/>
</dbReference>
<reference evidence="3" key="1">
    <citation type="journal article" date="2019" name="Int. J. Syst. Evol. Microbiol.">
        <title>The Global Catalogue of Microorganisms (GCM) 10K type strain sequencing project: providing services to taxonomists for standard genome sequencing and annotation.</title>
        <authorList>
            <consortium name="The Broad Institute Genomics Platform"/>
            <consortium name="The Broad Institute Genome Sequencing Center for Infectious Disease"/>
            <person name="Wu L."/>
            <person name="Ma J."/>
        </authorList>
    </citation>
    <scope>NUCLEOTIDE SEQUENCE [LARGE SCALE GENOMIC DNA]</scope>
    <source>
        <strain evidence="3">CCUG 59129</strain>
    </source>
</reference>
<dbReference type="EC" id="2.4.-.-" evidence="2"/>
<dbReference type="GO" id="GO:0016757">
    <property type="term" value="F:glycosyltransferase activity"/>
    <property type="evidence" value="ECO:0007669"/>
    <property type="project" value="UniProtKB-KW"/>
</dbReference>
<protein>
    <submittedName>
        <fullName evidence="2">Glycosyltransferase</fullName>
        <ecNumber evidence="2">2.4.-.-</ecNumber>
    </submittedName>
</protein>
<dbReference type="EMBL" id="JBHTJZ010000035">
    <property type="protein sequence ID" value="MFD0961402.1"/>
    <property type="molecule type" value="Genomic_DNA"/>
</dbReference>
<evidence type="ECO:0000313" key="3">
    <source>
        <dbReference type="Proteomes" id="UP001596989"/>
    </source>
</evidence>
<keyword evidence="3" id="KW-1185">Reference proteome</keyword>
<name>A0ABW3HVI9_9BACL</name>
<gene>
    <name evidence="2" type="ORF">ACFQ2I_18785</name>
</gene>
<dbReference type="CDD" id="cd03811">
    <property type="entry name" value="GT4_GT28_WabH-like"/>
    <property type="match status" value="1"/>
</dbReference>
<evidence type="ECO:0000259" key="1">
    <source>
        <dbReference type="Pfam" id="PF00534"/>
    </source>
</evidence>
<dbReference type="Gene3D" id="3.40.50.2000">
    <property type="entry name" value="Glycogen Phosphorylase B"/>
    <property type="match status" value="2"/>
</dbReference>
<dbReference type="SUPFAM" id="SSF53756">
    <property type="entry name" value="UDP-Glycosyltransferase/glycogen phosphorylase"/>
    <property type="match status" value="1"/>
</dbReference>
<accession>A0ABW3HVI9</accession>
<feature type="domain" description="Glycosyl transferase family 1" evidence="1">
    <location>
        <begin position="227"/>
        <end position="380"/>
    </location>
</feature>
<sequence length="409" mass="46735">MGQLLIASYDMEVGGVERSLAGLLDHLDYDRYDVDLMLYRHSGDFMSLLSDRARLLGEVPEYATFRTSIGETFRSGHSRIGLTRLLSKAHAELAGRLGRIAEPGYIQQQLMWSYALPFLPRHSGRYKAAISYLWPHYFVAEKVEADIKIAWIHTDYSTIAALRKLDLRMWRKFDYIIAVSEACRSSFLQQYSELEDRVMVMENLIAPDTIRLLADEQKGETDNPMLQDNRFKLLTVGRLSHAKGIDNAVRALSLLKKRGYDEIAWYVVGYGGDEGMIRELIQEHGLEDSFILLGKQSNPYPYMRACDLYVQPSRYEGKAVTVIEAQILCKPVLITDYPTAQSQVMSGFDGWVTDNTIEGIADGIQKLYRHEELRDHLSKNCQGLNYDNEVELEKLYHMLEGKAAMTLVH</sequence>